<evidence type="ECO:0000313" key="3">
    <source>
        <dbReference type="EMBL" id="PNQ75356.1"/>
    </source>
</evidence>
<dbReference type="RefSeq" id="WP_103051201.1">
    <property type="nucleotide sequence ID" value="NZ_POWF01000001.1"/>
</dbReference>
<feature type="domain" description="DUF4136" evidence="2">
    <location>
        <begin position="20"/>
        <end position="166"/>
    </location>
</feature>
<comment type="caution">
    <text evidence="3">The sequence shown here is derived from an EMBL/GenBank/DDBJ whole genome shotgun (WGS) entry which is preliminary data.</text>
</comment>
<dbReference type="InterPro" id="IPR025411">
    <property type="entry name" value="DUF4136"/>
</dbReference>
<dbReference type="OrthoDB" id="1430233at2"/>
<dbReference type="Gene3D" id="3.30.160.670">
    <property type="match status" value="1"/>
</dbReference>
<feature type="chain" id="PRO_5014413471" evidence="1">
    <location>
        <begin position="22"/>
        <end position="168"/>
    </location>
</feature>
<dbReference type="Proteomes" id="UP000236641">
    <property type="component" value="Unassembled WGS sequence"/>
</dbReference>
<evidence type="ECO:0000313" key="4">
    <source>
        <dbReference type="Proteomes" id="UP000236641"/>
    </source>
</evidence>
<sequence>MKKLFVLLAVLLMLSCGVTVNYDYQKETNFDQYKTYHYFDDMQTGLSELDAKRFFNSLDQALQAKGYVLSESPDFIIDIKSTSYQSAQSSSVGVGVGSGGGGVSVGIPVGQGNMSRQIIFDFVDGKTQQLIWQAVSSEPTLPENTPEAREAQFKVVIDKVLIGFPPKK</sequence>
<dbReference type="Pfam" id="PF13590">
    <property type="entry name" value="DUF4136"/>
    <property type="match status" value="1"/>
</dbReference>
<proteinExistence type="predicted"/>
<evidence type="ECO:0000256" key="1">
    <source>
        <dbReference type="SAM" id="SignalP"/>
    </source>
</evidence>
<dbReference type="AlphaFoldDB" id="A0A2K1E4Z6"/>
<organism evidence="3 4">
    <name type="scientific">Hanstruepera neustonica</name>
    <dbReference type="NCBI Taxonomy" id="1445657"/>
    <lineage>
        <taxon>Bacteria</taxon>
        <taxon>Pseudomonadati</taxon>
        <taxon>Bacteroidota</taxon>
        <taxon>Flavobacteriia</taxon>
        <taxon>Flavobacteriales</taxon>
        <taxon>Flavobacteriaceae</taxon>
        <taxon>Hanstruepera</taxon>
    </lineage>
</organism>
<dbReference type="EMBL" id="POWF01000001">
    <property type="protein sequence ID" value="PNQ75356.1"/>
    <property type="molecule type" value="Genomic_DNA"/>
</dbReference>
<evidence type="ECO:0000259" key="2">
    <source>
        <dbReference type="Pfam" id="PF13590"/>
    </source>
</evidence>
<reference evidence="3 4" key="1">
    <citation type="submission" date="2018-01" db="EMBL/GenBank/DDBJ databases">
        <title>The draft genome of Hanstruepera neustonica JCM19743.</title>
        <authorList>
            <person name="He R.-H."/>
            <person name="Du Z.-J."/>
        </authorList>
    </citation>
    <scope>NUCLEOTIDE SEQUENCE [LARGE SCALE GENOMIC DNA]</scope>
    <source>
        <strain evidence="3 4">JCM19743</strain>
    </source>
</reference>
<keyword evidence="4" id="KW-1185">Reference proteome</keyword>
<keyword evidence="1" id="KW-0732">Signal</keyword>
<feature type="signal peptide" evidence="1">
    <location>
        <begin position="1"/>
        <end position="21"/>
    </location>
</feature>
<protein>
    <submittedName>
        <fullName evidence="3">DUF4136 domain-containing protein</fullName>
    </submittedName>
</protein>
<dbReference type="PROSITE" id="PS51257">
    <property type="entry name" value="PROKAR_LIPOPROTEIN"/>
    <property type="match status" value="1"/>
</dbReference>
<accession>A0A2K1E4Z6</accession>
<gene>
    <name evidence="3" type="ORF">C1T31_04285</name>
</gene>
<name>A0A2K1E4Z6_9FLAO</name>